<reference evidence="1 2" key="2">
    <citation type="journal article" date="2022" name="Mol. Ecol. Resour.">
        <title>The genomes of chicory, endive, great burdock and yacon provide insights into Asteraceae paleo-polyploidization history and plant inulin production.</title>
        <authorList>
            <person name="Fan W."/>
            <person name="Wang S."/>
            <person name="Wang H."/>
            <person name="Wang A."/>
            <person name="Jiang F."/>
            <person name="Liu H."/>
            <person name="Zhao H."/>
            <person name="Xu D."/>
            <person name="Zhang Y."/>
        </authorList>
    </citation>
    <scope>NUCLEOTIDE SEQUENCE [LARGE SCALE GENOMIC DNA]</scope>
    <source>
        <strain evidence="2">cv. Yunnan</strain>
        <tissue evidence="1">Leaves</tissue>
    </source>
</reference>
<comment type="caution">
    <text evidence="1">The sequence shown here is derived from an EMBL/GenBank/DDBJ whole genome shotgun (WGS) entry which is preliminary data.</text>
</comment>
<accession>A0ACB9HM82</accession>
<dbReference type="Proteomes" id="UP001056120">
    <property type="component" value="Linkage Group LG12"/>
</dbReference>
<name>A0ACB9HM82_9ASTR</name>
<dbReference type="EMBL" id="CM042029">
    <property type="protein sequence ID" value="KAI3796528.1"/>
    <property type="molecule type" value="Genomic_DNA"/>
</dbReference>
<evidence type="ECO:0000313" key="2">
    <source>
        <dbReference type="Proteomes" id="UP001056120"/>
    </source>
</evidence>
<reference evidence="2" key="1">
    <citation type="journal article" date="2022" name="Mol. Ecol. Resour.">
        <title>The genomes of chicory, endive, great burdock and yacon provide insights into Asteraceae palaeo-polyploidization history and plant inulin production.</title>
        <authorList>
            <person name="Fan W."/>
            <person name="Wang S."/>
            <person name="Wang H."/>
            <person name="Wang A."/>
            <person name="Jiang F."/>
            <person name="Liu H."/>
            <person name="Zhao H."/>
            <person name="Xu D."/>
            <person name="Zhang Y."/>
        </authorList>
    </citation>
    <scope>NUCLEOTIDE SEQUENCE [LARGE SCALE GENOMIC DNA]</scope>
    <source>
        <strain evidence="2">cv. Yunnan</strain>
    </source>
</reference>
<proteinExistence type="predicted"/>
<gene>
    <name evidence="1" type="ORF">L1987_39202</name>
</gene>
<keyword evidence="2" id="KW-1185">Reference proteome</keyword>
<evidence type="ECO:0000313" key="1">
    <source>
        <dbReference type="EMBL" id="KAI3796528.1"/>
    </source>
</evidence>
<sequence>MSNAGELFSDDKWLEVVSSLKEAANATLPDVMFILNRDSLDVNYEDASSRRNDGVSAESRMEDEDLDNLRRERLYVAISDFKCRAAVQLLLVQAIIEIYNMYRSQLSTKNTLVVFDAVNQVASHAHKINADVTLRSKLQELGPMAQMQDPPLLRLEIESYQTCLTFLQNLAVDQPPFYKESKAGSQLVDLCQEVLKFYVDIARPPRLTESSPNQAHWLIPLGSGRKRELATRAPLIVTTLQAFCSLGDSSFEKNLSYFFPHFSNLIRCEHGSSEVQVALSEILSSSVGPILLRSC</sequence>
<protein>
    <submittedName>
        <fullName evidence="1">Uncharacterized protein</fullName>
    </submittedName>
</protein>
<organism evidence="1 2">
    <name type="scientific">Smallanthus sonchifolius</name>
    <dbReference type="NCBI Taxonomy" id="185202"/>
    <lineage>
        <taxon>Eukaryota</taxon>
        <taxon>Viridiplantae</taxon>
        <taxon>Streptophyta</taxon>
        <taxon>Embryophyta</taxon>
        <taxon>Tracheophyta</taxon>
        <taxon>Spermatophyta</taxon>
        <taxon>Magnoliopsida</taxon>
        <taxon>eudicotyledons</taxon>
        <taxon>Gunneridae</taxon>
        <taxon>Pentapetalae</taxon>
        <taxon>asterids</taxon>
        <taxon>campanulids</taxon>
        <taxon>Asterales</taxon>
        <taxon>Asteraceae</taxon>
        <taxon>Asteroideae</taxon>
        <taxon>Heliantheae alliance</taxon>
        <taxon>Millerieae</taxon>
        <taxon>Smallanthus</taxon>
    </lineage>
</organism>